<evidence type="ECO:0000256" key="1">
    <source>
        <dbReference type="SAM" id="SignalP"/>
    </source>
</evidence>
<evidence type="ECO:0000313" key="2">
    <source>
        <dbReference type="EMBL" id="RNJ58048.1"/>
    </source>
</evidence>
<gene>
    <name evidence="2" type="ORF">D7B24_005365</name>
</gene>
<accession>A0A3M9YEP4</accession>
<evidence type="ECO:0000313" key="3">
    <source>
        <dbReference type="Proteomes" id="UP000267145"/>
    </source>
</evidence>
<dbReference type="AlphaFoldDB" id="A0A3M9YEP4"/>
<dbReference type="Gene3D" id="1.10.405.20">
    <property type="match status" value="1"/>
</dbReference>
<dbReference type="InterPro" id="IPR050464">
    <property type="entry name" value="Zeta_carotene_desat/Oxidored"/>
</dbReference>
<dbReference type="Gene3D" id="3.30.70.1990">
    <property type="match status" value="1"/>
</dbReference>
<dbReference type="EMBL" id="RBVV01000032">
    <property type="protein sequence ID" value="RNJ58048.1"/>
    <property type="molecule type" value="Genomic_DNA"/>
</dbReference>
<dbReference type="SUPFAM" id="SSF51905">
    <property type="entry name" value="FAD/NAD(P)-binding domain"/>
    <property type="match status" value="1"/>
</dbReference>
<dbReference type="Pfam" id="PF13450">
    <property type="entry name" value="NAD_binding_8"/>
    <property type="match status" value="1"/>
</dbReference>
<reference evidence="2 3" key="1">
    <citation type="submission" date="2018-10" db="EMBL/GenBank/DDBJ databases">
        <title>Genome sequence of Verticillium nonalfalfae VnAa140.</title>
        <authorList>
            <person name="Stajich J.E."/>
            <person name="Kasson M.T."/>
        </authorList>
    </citation>
    <scope>NUCLEOTIDE SEQUENCE [LARGE SCALE GENOMIC DNA]</scope>
    <source>
        <strain evidence="2 3">VnAa140</strain>
    </source>
</reference>
<protein>
    <recommendedName>
        <fullName evidence="4">Amine oxidase domain-containing protein</fullName>
    </recommendedName>
</protein>
<keyword evidence="3" id="KW-1185">Reference proteome</keyword>
<dbReference type="RefSeq" id="XP_028496206.1">
    <property type="nucleotide sequence ID" value="XM_028639522.1"/>
</dbReference>
<dbReference type="Proteomes" id="UP000267145">
    <property type="component" value="Unassembled WGS sequence"/>
</dbReference>
<organism evidence="2 3">
    <name type="scientific">Verticillium nonalfalfae</name>
    <dbReference type="NCBI Taxonomy" id="1051616"/>
    <lineage>
        <taxon>Eukaryota</taxon>
        <taxon>Fungi</taxon>
        <taxon>Dikarya</taxon>
        <taxon>Ascomycota</taxon>
        <taxon>Pezizomycotina</taxon>
        <taxon>Sordariomycetes</taxon>
        <taxon>Hypocreomycetidae</taxon>
        <taxon>Glomerellales</taxon>
        <taxon>Plectosphaerellaceae</taxon>
        <taxon>Verticillium</taxon>
    </lineage>
</organism>
<proteinExistence type="predicted"/>
<dbReference type="PANTHER" id="PTHR42923">
    <property type="entry name" value="PROTOPORPHYRINOGEN OXIDASE"/>
    <property type="match status" value="1"/>
</dbReference>
<dbReference type="InterPro" id="IPR036188">
    <property type="entry name" value="FAD/NAD-bd_sf"/>
</dbReference>
<feature type="signal peptide" evidence="1">
    <location>
        <begin position="1"/>
        <end position="18"/>
    </location>
</feature>
<dbReference type="PRINTS" id="PR00411">
    <property type="entry name" value="PNDRDTASEI"/>
</dbReference>
<dbReference type="STRING" id="1051616.A0A3M9YEP4"/>
<evidence type="ECO:0008006" key="4">
    <source>
        <dbReference type="Google" id="ProtNLM"/>
    </source>
</evidence>
<dbReference type="Gene3D" id="3.50.50.60">
    <property type="entry name" value="FAD/NAD(P)-binding domain"/>
    <property type="match status" value="1"/>
</dbReference>
<dbReference type="GeneID" id="39609054"/>
<feature type="chain" id="PRO_5018159427" description="Amine oxidase domain-containing protein" evidence="1">
    <location>
        <begin position="19"/>
        <end position="486"/>
    </location>
</feature>
<sequence length="486" mass="51277">MRLSPIIAWPLWLGSVSANPSKAIGGHNGRPDLGCKAKAVYVDVAIIGGGSGGIHAAIQLKDAGAKVLVIEKKNQIGGHAETYKNNETGIVSNVGVVLFENTDLVKRYFNRLKVPITTSNVLATTSASRQFDFALGFPIPAQSASAAAAQQQVLQAAAQAYTQNVLSKYGWIDQGFLVPDPVPAELYEPFGQFAAKYNFSALLPVIAQFNWYTGNLTTLPALYGIKGLGPGLLSSLFGEFILSGTGDTRSLYDSALNELGSSVLLSTTILNVDRHSNATGVTLVVAESGKSPKTIIAQKLLLAIPPTLKNMIAFDLSIQEKEIFSKFSSLGYFAGVASVPGFNGSFTNIGALTPFNQPIIPGNNGFSSTGSPDEFLIGGGFDTGDVTDEDGKNLVRKNLATLAAAGVVPADAASSVTFPYTSNHTPYNVRCKAEDIKDGFYRKLVDLQGSGNTYFTGAAFAGHNSALIWNWNQGTILPAITKALGL</sequence>
<dbReference type="PANTHER" id="PTHR42923:SF26">
    <property type="entry name" value="FMN REDUCTASE LOT6, PUTATIVE (AFU_ORTHOLOGUE AFUA_7G06600)-RELATED"/>
    <property type="match status" value="1"/>
</dbReference>
<keyword evidence="1" id="KW-0732">Signal</keyword>
<dbReference type="GO" id="GO:0016491">
    <property type="term" value="F:oxidoreductase activity"/>
    <property type="evidence" value="ECO:0007669"/>
    <property type="project" value="TreeGrafter"/>
</dbReference>
<comment type="caution">
    <text evidence="2">The sequence shown here is derived from an EMBL/GenBank/DDBJ whole genome shotgun (WGS) entry which is preliminary data.</text>
</comment>
<name>A0A3M9YEP4_9PEZI</name>